<keyword evidence="2 7" id="KW-0349">Heme</keyword>
<gene>
    <name evidence="8" type="ORF">BON30_47505</name>
</gene>
<organism evidence="8 9">
    <name type="scientific">Cystobacter ferrugineus</name>
    <dbReference type="NCBI Taxonomy" id="83449"/>
    <lineage>
        <taxon>Bacteria</taxon>
        <taxon>Pseudomonadati</taxon>
        <taxon>Myxococcota</taxon>
        <taxon>Myxococcia</taxon>
        <taxon>Myxococcales</taxon>
        <taxon>Cystobacterineae</taxon>
        <taxon>Archangiaceae</taxon>
        <taxon>Cystobacter</taxon>
    </lineage>
</organism>
<keyword evidence="3 7" id="KW-0479">Metal-binding</keyword>
<evidence type="ECO:0000256" key="7">
    <source>
        <dbReference type="RuleBase" id="RU000461"/>
    </source>
</evidence>
<name>A0A1L9AUM6_9BACT</name>
<evidence type="ECO:0000256" key="1">
    <source>
        <dbReference type="ARBA" id="ARBA00010617"/>
    </source>
</evidence>
<evidence type="ECO:0000256" key="4">
    <source>
        <dbReference type="ARBA" id="ARBA00023002"/>
    </source>
</evidence>
<sequence>MSTHSSPYPDASVTSGCPFSGRSFNPLAPPLHEHIQALFTQARREQSVFYSEAMGAWVVTRHEEICAILRDPRRFSSHMESQILQSLLPEPRAYLVNAGYRSIPLLYDDPPEHTRSRRILARLFSKDTLASLEPLVRTLTEKLVDGFVQDRQVELVSRLAYPLPIQVIFEWMGLPPEMMDTFKKWAHHLTLMLSLQARTLEMQNECVRGVTDMQHYVAGLISERVELPREDGLSVLAQWLVEETTLDAMELAAMVMVLISAGHETTSSLLGMAVRVLLEQPERWRRMLEEPHSIPQVVEEVLRYETPVITVARNTTTQVEVGGVTIPAGARVVLAVLSGNRDERRFTEPEDFDPERPLLGQHLAFGRGIHVCVGAGLARLEARVMLEVLARRLPGLRLVEPPQLVSGPVRHHERLLLAWD</sequence>
<evidence type="ECO:0000313" key="9">
    <source>
        <dbReference type="Proteomes" id="UP000182229"/>
    </source>
</evidence>
<keyword evidence="5 7" id="KW-0408">Iron</keyword>
<dbReference type="FunFam" id="1.10.630.10:FF:000018">
    <property type="entry name" value="Cytochrome P450 monooxygenase"/>
    <property type="match status" value="1"/>
</dbReference>
<dbReference type="GO" id="GO:0016705">
    <property type="term" value="F:oxidoreductase activity, acting on paired donors, with incorporation or reduction of molecular oxygen"/>
    <property type="evidence" value="ECO:0007669"/>
    <property type="project" value="InterPro"/>
</dbReference>
<evidence type="ECO:0000256" key="5">
    <source>
        <dbReference type="ARBA" id="ARBA00023004"/>
    </source>
</evidence>
<dbReference type="GO" id="GO:0005506">
    <property type="term" value="F:iron ion binding"/>
    <property type="evidence" value="ECO:0007669"/>
    <property type="project" value="InterPro"/>
</dbReference>
<dbReference type="PANTHER" id="PTHR46696">
    <property type="entry name" value="P450, PUTATIVE (EUROFUNG)-RELATED"/>
    <property type="match status" value="1"/>
</dbReference>
<dbReference type="PROSITE" id="PS00086">
    <property type="entry name" value="CYTOCHROME_P450"/>
    <property type="match status" value="1"/>
</dbReference>
<dbReference type="SUPFAM" id="SSF48264">
    <property type="entry name" value="Cytochrome P450"/>
    <property type="match status" value="1"/>
</dbReference>
<dbReference type="STRING" id="83449.BON30_47505"/>
<dbReference type="AlphaFoldDB" id="A0A1L9AUM6"/>
<dbReference type="Proteomes" id="UP000182229">
    <property type="component" value="Unassembled WGS sequence"/>
</dbReference>
<dbReference type="GO" id="GO:0020037">
    <property type="term" value="F:heme binding"/>
    <property type="evidence" value="ECO:0007669"/>
    <property type="project" value="InterPro"/>
</dbReference>
<accession>A0A1L9AUM6</accession>
<reference evidence="9" key="1">
    <citation type="submission" date="2016-11" db="EMBL/GenBank/DDBJ databases">
        <authorList>
            <person name="Shukria A."/>
            <person name="Stevens D.C."/>
        </authorList>
    </citation>
    <scope>NUCLEOTIDE SEQUENCE [LARGE SCALE GENOMIC DNA]</scope>
    <source>
        <strain evidence="9">Cbfe23</strain>
    </source>
</reference>
<evidence type="ECO:0000256" key="2">
    <source>
        <dbReference type="ARBA" id="ARBA00022617"/>
    </source>
</evidence>
<comment type="caution">
    <text evidence="8">The sequence shown here is derived from an EMBL/GenBank/DDBJ whole genome shotgun (WGS) entry which is preliminary data.</text>
</comment>
<dbReference type="PRINTS" id="PR00385">
    <property type="entry name" value="P450"/>
</dbReference>
<evidence type="ECO:0000256" key="3">
    <source>
        <dbReference type="ARBA" id="ARBA00022723"/>
    </source>
</evidence>
<keyword evidence="9" id="KW-1185">Reference proteome</keyword>
<evidence type="ECO:0000256" key="6">
    <source>
        <dbReference type="ARBA" id="ARBA00023033"/>
    </source>
</evidence>
<dbReference type="InterPro" id="IPR001128">
    <property type="entry name" value="Cyt_P450"/>
</dbReference>
<evidence type="ECO:0008006" key="10">
    <source>
        <dbReference type="Google" id="ProtNLM"/>
    </source>
</evidence>
<dbReference type="InterPro" id="IPR036396">
    <property type="entry name" value="Cyt_P450_sf"/>
</dbReference>
<comment type="similarity">
    <text evidence="1 7">Belongs to the cytochrome P450 family.</text>
</comment>
<dbReference type="PANTHER" id="PTHR46696:SF6">
    <property type="entry name" value="P450, PUTATIVE (EUROFUNG)-RELATED"/>
    <property type="match status" value="1"/>
</dbReference>
<dbReference type="OrthoDB" id="4511384at2"/>
<keyword evidence="6 7" id="KW-0503">Monooxygenase</keyword>
<dbReference type="InterPro" id="IPR002397">
    <property type="entry name" value="Cyt_P450_B"/>
</dbReference>
<reference evidence="8 9" key="2">
    <citation type="submission" date="2016-12" db="EMBL/GenBank/DDBJ databases">
        <title>Draft Genome Sequence of Cystobacter ferrugineus Strain Cbfe23.</title>
        <authorList>
            <person name="Akbar S."/>
            <person name="Dowd S.E."/>
            <person name="Stevens D.C."/>
        </authorList>
    </citation>
    <scope>NUCLEOTIDE SEQUENCE [LARGE SCALE GENOMIC DNA]</scope>
    <source>
        <strain evidence="8 9">Cbfe23</strain>
    </source>
</reference>
<protein>
    <recommendedName>
        <fullName evidence="10">Cytochrome</fullName>
    </recommendedName>
</protein>
<evidence type="ECO:0000313" key="8">
    <source>
        <dbReference type="EMBL" id="OJH33692.1"/>
    </source>
</evidence>
<dbReference type="PRINTS" id="PR00359">
    <property type="entry name" value="BP450"/>
</dbReference>
<dbReference type="Pfam" id="PF00067">
    <property type="entry name" value="p450"/>
    <property type="match status" value="1"/>
</dbReference>
<dbReference type="InterPro" id="IPR017972">
    <property type="entry name" value="Cyt_P450_CS"/>
</dbReference>
<dbReference type="RefSeq" id="WP_071905291.1">
    <property type="nucleotide sequence ID" value="NZ_MPIN01000030.1"/>
</dbReference>
<dbReference type="EMBL" id="MPIN01000030">
    <property type="protein sequence ID" value="OJH33692.1"/>
    <property type="molecule type" value="Genomic_DNA"/>
</dbReference>
<keyword evidence="4 7" id="KW-0560">Oxidoreductase</keyword>
<dbReference type="GO" id="GO:0004497">
    <property type="term" value="F:monooxygenase activity"/>
    <property type="evidence" value="ECO:0007669"/>
    <property type="project" value="UniProtKB-KW"/>
</dbReference>
<dbReference type="Gene3D" id="1.10.630.10">
    <property type="entry name" value="Cytochrome P450"/>
    <property type="match status" value="1"/>
</dbReference>
<proteinExistence type="inferred from homology"/>